<proteinExistence type="inferred from homology"/>
<dbReference type="InterPro" id="IPR016307">
    <property type="entry name" value="Prtase-inh_pacifastin"/>
</dbReference>
<protein>
    <recommendedName>
        <fullName evidence="5">Protease inhibitor</fullName>
    </recommendedName>
</protein>
<feature type="domain" description="Pacifastin" evidence="7">
    <location>
        <begin position="19"/>
        <end position="52"/>
    </location>
</feature>
<keyword evidence="5 6" id="KW-0646">Protease inhibitor</keyword>
<organism evidence="8 9">
    <name type="scientific">Scylla paramamosain</name>
    <name type="common">Mud crab</name>
    <dbReference type="NCBI Taxonomy" id="85552"/>
    <lineage>
        <taxon>Eukaryota</taxon>
        <taxon>Metazoa</taxon>
        <taxon>Ecdysozoa</taxon>
        <taxon>Arthropoda</taxon>
        <taxon>Crustacea</taxon>
        <taxon>Multicrustacea</taxon>
        <taxon>Malacostraca</taxon>
        <taxon>Eumalacostraca</taxon>
        <taxon>Eucarida</taxon>
        <taxon>Decapoda</taxon>
        <taxon>Pleocyemata</taxon>
        <taxon>Brachyura</taxon>
        <taxon>Eubrachyura</taxon>
        <taxon>Portunoidea</taxon>
        <taxon>Portunidae</taxon>
        <taxon>Portuninae</taxon>
        <taxon>Scylla</taxon>
    </lineage>
</organism>
<comment type="subcellular location">
    <subcellularLocation>
        <location evidence="1 5">Secreted</location>
    </subcellularLocation>
</comment>
<dbReference type="PIRSF" id="PIRSF001625">
    <property type="entry name" value="Prot_inhib_pacifastin"/>
    <property type="match status" value="1"/>
</dbReference>
<feature type="disulfide bond" evidence="6">
    <location>
        <begin position="108"/>
        <end position="123"/>
    </location>
</feature>
<dbReference type="Pfam" id="PF05375">
    <property type="entry name" value="Pacifastin_I"/>
    <property type="match status" value="2"/>
</dbReference>
<evidence type="ECO:0000256" key="3">
    <source>
        <dbReference type="ARBA" id="ARBA00023157"/>
    </source>
</evidence>
<dbReference type="GO" id="GO:0004867">
    <property type="term" value="F:serine-type endopeptidase inhibitor activity"/>
    <property type="evidence" value="ECO:0007669"/>
    <property type="project" value="UniProtKB-UniRule"/>
</dbReference>
<evidence type="ECO:0000256" key="5">
    <source>
        <dbReference type="PIRNR" id="PIRNR001625"/>
    </source>
</evidence>
<feature type="disulfide bond" evidence="6">
    <location>
        <begin position="121"/>
        <end position="131"/>
    </location>
</feature>
<dbReference type="AlphaFoldDB" id="A0AAW0TZE9"/>
<gene>
    <name evidence="8" type="ORF">O3P69_014812</name>
</gene>
<dbReference type="InterPro" id="IPR008037">
    <property type="entry name" value="Pacifastin_dom"/>
</dbReference>
<comment type="caution">
    <text evidence="8">The sequence shown here is derived from an EMBL/GenBank/DDBJ whole genome shotgun (WGS) entry which is preliminary data.</text>
</comment>
<keyword evidence="2 5" id="KW-0964">Secreted</keyword>
<keyword evidence="9" id="KW-1185">Reference proteome</keyword>
<evidence type="ECO:0000256" key="1">
    <source>
        <dbReference type="ARBA" id="ARBA00004613"/>
    </source>
</evidence>
<feature type="domain" description="Pacifastin" evidence="7">
    <location>
        <begin position="105"/>
        <end position="139"/>
    </location>
</feature>
<name>A0AAW0TZE9_SCYPA</name>
<keyword evidence="3 6" id="KW-1015">Disulfide bond</keyword>
<feature type="chain" id="PRO_5043115726" description="Protease inhibitor" evidence="5">
    <location>
        <begin position="20"/>
        <end position="140"/>
    </location>
</feature>
<evidence type="ECO:0000313" key="8">
    <source>
        <dbReference type="EMBL" id="KAK8392636.1"/>
    </source>
</evidence>
<dbReference type="InterPro" id="IPR036201">
    <property type="entry name" value="Pacifastin_dom_sf"/>
</dbReference>
<sequence>MMKAQVVVVLVMVLAFTQARQCEEGTGFNDGCNTCSCIDGLYLCTMRACLPEVVIYEWCSANGEGGWLKNCHWCKCDTDNTDPSDIKTVQVCTREASCFIGSKVWPECSGDVHWQEDCNTCHCTNDGVAVCTKKRCQPEE</sequence>
<feature type="disulfide bond" evidence="6">
    <location>
        <begin position="118"/>
        <end position="136"/>
    </location>
</feature>
<keyword evidence="5" id="KW-0732">Signal</keyword>
<comment type="similarity">
    <text evidence="4 5 6">Belongs to the protease inhibitor I19 family.</text>
</comment>
<keyword evidence="5 6" id="KW-0722">Serine protease inhibitor</keyword>
<dbReference type="EMBL" id="JARAKH010000022">
    <property type="protein sequence ID" value="KAK8392636.1"/>
    <property type="molecule type" value="Genomic_DNA"/>
</dbReference>
<evidence type="ECO:0000256" key="2">
    <source>
        <dbReference type="ARBA" id="ARBA00022525"/>
    </source>
</evidence>
<dbReference type="GO" id="GO:0005576">
    <property type="term" value="C:extracellular region"/>
    <property type="evidence" value="ECO:0007669"/>
    <property type="project" value="UniProtKB-SubCell"/>
</dbReference>
<accession>A0AAW0TZE9</accession>
<comment type="caution">
    <text evidence="6">Lacks conserved residue(s) required for the propagation of feature annotation.</text>
</comment>
<feature type="site" description="Reactive bond" evidence="6">
    <location>
        <begin position="133"/>
        <end position="134"/>
    </location>
</feature>
<evidence type="ECO:0000256" key="6">
    <source>
        <dbReference type="PROSITE-ProRule" id="PRU00776"/>
    </source>
</evidence>
<feature type="disulfide bond" evidence="6">
    <location>
        <begin position="22"/>
        <end position="37"/>
    </location>
</feature>
<evidence type="ECO:0000256" key="4">
    <source>
        <dbReference type="ARBA" id="ARBA00029459"/>
    </source>
</evidence>
<dbReference type="SUPFAM" id="SSF57283">
    <property type="entry name" value="PMP inhibitors"/>
    <property type="match status" value="2"/>
</dbReference>
<evidence type="ECO:0000259" key="7">
    <source>
        <dbReference type="PROSITE" id="PS51446"/>
    </source>
</evidence>
<dbReference type="Proteomes" id="UP001487740">
    <property type="component" value="Unassembled WGS sequence"/>
</dbReference>
<feature type="signal peptide" evidence="5">
    <location>
        <begin position="1"/>
        <end position="19"/>
    </location>
</feature>
<evidence type="ECO:0000313" key="9">
    <source>
        <dbReference type="Proteomes" id="UP001487740"/>
    </source>
</evidence>
<dbReference type="PROSITE" id="PS51446">
    <property type="entry name" value="PACIFASTIN"/>
    <property type="match status" value="2"/>
</dbReference>
<reference evidence="8 9" key="1">
    <citation type="submission" date="2023-03" db="EMBL/GenBank/DDBJ databases">
        <title>High-quality genome of Scylla paramamosain provides insights in environmental adaptation.</title>
        <authorList>
            <person name="Zhang L."/>
        </authorList>
    </citation>
    <scope>NUCLEOTIDE SEQUENCE [LARGE SCALE GENOMIC DNA]</scope>
    <source>
        <strain evidence="8">LZ_2023a</strain>
        <tissue evidence="8">Muscle</tissue>
    </source>
</reference>